<dbReference type="SUPFAM" id="SSF55785">
    <property type="entry name" value="PYP-like sensor domain (PAS domain)"/>
    <property type="match status" value="3"/>
</dbReference>
<keyword evidence="18" id="KW-1185">Reference proteome</keyword>
<proteinExistence type="predicted"/>
<keyword evidence="5" id="KW-0597">Phosphoprotein</keyword>
<feature type="domain" description="PAC" evidence="16">
    <location>
        <begin position="398"/>
        <end position="451"/>
    </location>
</feature>
<dbReference type="SMART" id="SM00091">
    <property type="entry name" value="PAS"/>
    <property type="match status" value="3"/>
</dbReference>
<reference evidence="17" key="2">
    <citation type="submission" date="2020-09" db="EMBL/GenBank/DDBJ databases">
        <authorList>
            <person name="Sun Q."/>
            <person name="Zhou Y."/>
        </authorList>
    </citation>
    <scope>NUCLEOTIDE SEQUENCE</scope>
    <source>
        <strain evidence="17">CGMCC 1.15367</strain>
    </source>
</reference>
<evidence type="ECO:0000256" key="8">
    <source>
        <dbReference type="ARBA" id="ARBA00022643"/>
    </source>
</evidence>
<evidence type="ECO:0000259" key="16">
    <source>
        <dbReference type="PROSITE" id="PS50113"/>
    </source>
</evidence>
<evidence type="ECO:0000313" key="17">
    <source>
        <dbReference type="EMBL" id="GGE08471.1"/>
    </source>
</evidence>
<dbReference type="InterPro" id="IPR013655">
    <property type="entry name" value="PAS_fold_3"/>
</dbReference>
<dbReference type="AlphaFoldDB" id="A0A916ZPZ5"/>
<dbReference type="Pfam" id="PF13185">
    <property type="entry name" value="GAF_2"/>
    <property type="match status" value="1"/>
</dbReference>
<dbReference type="InterPro" id="IPR000014">
    <property type="entry name" value="PAS"/>
</dbReference>
<evidence type="ECO:0000256" key="12">
    <source>
        <dbReference type="ARBA" id="ARBA00022840"/>
    </source>
</evidence>
<comment type="caution">
    <text evidence="17">The sequence shown here is derived from an EMBL/GenBank/DDBJ whole genome shotgun (WGS) entry which is preliminary data.</text>
</comment>
<keyword evidence="10" id="KW-0547">Nucleotide-binding</keyword>
<dbReference type="InterPro" id="IPR000700">
    <property type="entry name" value="PAS-assoc_C"/>
</dbReference>
<feature type="domain" description="PAS" evidence="15">
    <location>
        <begin position="19"/>
        <end position="89"/>
    </location>
</feature>
<dbReference type="InterPro" id="IPR052162">
    <property type="entry name" value="Sensor_kinase/Photoreceptor"/>
</dbReference>
<keyword evidence="14" id="KW-0675">Receptor</keyword>
<dbReference type="Gene3D" id="3.30.565.10">
    <property type="entry name" value="Histidine kinase-like ATPase, C-terminal domain"/>
    <property type="match status" value="1"/>
</dbReference>
<dbReference type="EC" id="2.7.13.3" evidence="2"/>
<dbReference type="RefSeq" id="WP_188909719.1">
    <property type="nucleotide sequence ID" value="NZ_BMIQ01000004.1"/>
</dbReference>
<dbReference type="InterPro" id="IPR003018">
    <property type="entry name" value="GAF"/>
</dbReference>
<evidence type="ECO:0000256" key="11">
    <source>
        <dbReference type="ARBA" id="ARBA00022777"/>
    </source>
</evidence>
<sequence>MIFRDRTERRALERVLRESDARARALLEGLAQATWETDAEGVAIADSPSWRAYTGQPLEEWLGHGWIEAVHPADRAHAEREWRGALAAQRIFNAEFRIRSPEGRHRWTNVRAMPLLDERGAIRKWIGLNMDIDARKTAEERIRRKNAVLEGINRIFREALSARSEEELGQLCLEIAEGVTGAAFSFMAEVNGVTGRLDELSISPGGWAAFSMEDPAYPRGRAPTGLPVHGIYGRVLKEGRGRIVNDPAHDPDRVGVPKGHPPLRAFLGVPLLHQGRTVGMIGLGNRPGGFRPEDLESAEALAPAIWQALLGKRTADALRRSEERLRLFGEASSDILWIRDAETLHLHYLTPACEEIYGITLAEALAGDNHRRWLDFVVPADRAHVLEALRRVREGAHVTFEYRLRRAADGSLRWLRSTAFPIAGEAGEVRLIGGIGRDMTKRQETELRLRSLIEGIPQLVWRTDDGGRWTWASPQWTSYTGLSEAESAGHGWLAALHPEDREPALAFWRSAPDSGRLEMNGRLRRGSDGSFRWFQSRATAVRDAHGAILEWLGTSTDVEDLRQLQEHQSVLIHEVQHRTRNLIGVVRSLVDRTLEGAVSLEDFHARIRDRLGALARVNSLLSRLDEGDKIAFDELLQAELAAHGAVQDGAGRQLTLEGPPGVRLRSTTVQIFALALHELATNAVKYGALATGTGHLAIRWRVAVEDRQKRLVVDWRETGVADMPSAGAAPQGGGFGRQLIEKALPYQLKARTSYALQPDGVHCVLDLPVAADRKETKDV</sequence>
<keyword evidence="8" id="KW-0288">FMN</keyword>
<name>A0A916ZPZ5_9HYPH</name>
<evidence type="ECO:0000256" key="1">
    <source>
        <dbReference type="ARBA" id="ARBA00000085"/>
    </source>
</evidence>
<evidence type="ECO:0000256" key="5">
    <source>
        <dbReference type="ARBA" id="ARBA00022553"/>
    </source>
</evidence>
<dbReference type="GO" id="GO:0004673">
    <property type="term" value="F:protein histidine kinase activity"/>
    <property type="evidence" value="ECO:0007669"/>
    <property type="project" value="UniProtKB-EC"/>
</dbReference>
<evidence type="ECO:0000259" key="15">
    <source>
        <dbReference type="PROSITE" id="PS50112"/>
    </source>
</evidence>
<keyword evidence="7" id="KW-0285">Flavoprotein</keyword>
<dbReference type="SMART" id="SM00065">
    <property type="entry name" value="GAF"/>
    <property type="match status" value="1"/>
</dbReference>
<evidence type="ECO:0000313" key="18">
    <source>
        <dbReference type="Proteomes" id="UP000644699"/>
    </source>
</evidence>
<dbReference type="InterPro" id="IPR029016">
    <property type="entry name" value="GAF-like_dom_sf"/>
</dbReference>
<evidence type="ECO:0000256" key="13">
    <source>
        <dbReference type="ARBA" id="ARBA00022991"/>
    </source>
</evidence>
<feature type="domain" description="PAC" evidence="16">
    <location>
        <begin position="92"/>
        <end position="144"/>
    </location>
</feature>
<gene>
    <name evidence="17" type="ORF">GCM10011390_29450</name>
</gene>
<evidence type="ECO:0000256" key="4">
    <source>
        <dbReference type="ARBA" id="ARBA00022543"/>
    </source>
</evidence>
<evidence type="ECO:0000256" key="9">
    <source>
        <dbReference type="ARBA" id="ARBA00022679"/>
    </source>
</evidence>
<dbReference type="GO" id="GO:0009881">
    <property type="term" value="F:photoreceptor activity"/>
    <property type="evidence" value="ECO:0007669"/>
    <property type="project" value="UniProtKB-KW"/>
</dbReference>
<accession>A0A916ZPZ5</accession>
<dbReference type="InterPro" id="IPR011102">
    <property type="entry name" value="Sig_transdc_His_kinase_HWE"/>
</dbReference>
<keyword evidence="4" id="KW-0600">Photoreceptor protein</keyword>
<protein>
    <recommendedName>
        <fullName evidence="3">Blue-light-activated histidine kinase</fullName>
        <ecNumber evidence="2">2.7.13.3</ecNumber>
    </recommendedName>
</protein>
<keyword evidence="13" id="KW-0157">Chromophore</keyword>
<keyword evidence="11" id="KW-0418">Kinase</keyword>
<dbReference type="InterPro" id="IPR036890">
    <property type="entry name" value="HATPase_C_sf"/>
</dbReference>
<organism evidence="17 18">
    <name type="scientific">Aureimonas endophytica</name>
    <dbReference type="NCBI Taxonomy" id="2027858"/>
    <lineage>
        <taxon>Bacteria</taxon>
        <taxon>Pseudomonadati</taxon>
        <taxon>Pseudomonadota</taxon>
        <taxon>Alphaproteobacteria</taxon>
        <taxon>Hyphomicrobiales</taxon>
        <taxon>Aurantimonadaceae</taxon>
        <taxon>Aureimonas</taxon>
    </lineage>
</organism>
<dbReference type="Pfam" id="PF07536">
    <property type="entry name" value="HWE_HK"/>
    <property type="match status" value="1"/>
</dbReference>
<feature type="domain" description="PAS" evidence="15">
    <location>
        <begin position="445"/>
        <end position="502"/>
    </location>
</feature>
<keyword evidence="6" id="KW-0716">Sensory transduction</keyword>
<dbReference type="SMART" id="SM00086">
    <property type="entry name" value="PAC"/>
    <property type="match status" value="3"/>
</dbReference>
<dbReference type="GO" id="GO:0005524">
    <property type="term" value="F:ATP binding"/>
    <property type="evidence" value="ECO:0007669"/>
    <property type="project" value="UniProtKB-KW"/>
</dbReference>
<dbReference type="PANTHER" id="PTHR43304">
    <property type="entry name" value="PHYTOCHROME-LIKE PROTEIN CPH1"/>
    <property type="match status" value="1"/>
</dbReference>
<dbReference type="Gene3D" id="3.30.450.40">
    <property type="match status" value="1"/>
</dbReference>
<dbReference type="CDD" id="cd00130">
    <property type="entry name" value="PAS"/>
    <property type="match status" value="3"/>
</dbReference>
<dbReference type="SUPFAM" id="SSF55781">
    <property type="entry name" value="GAF domain-like"/>
    <property type="match status" value="1"/>
</dbReference>
<dbReference type="SMART" id="SM00911">
    <property type="entry name" value="HWE_HK"/>
    <property type="match status" value="1"/>
</dbReference>
<evidence type="ECO:0000256" key="3">
    <source>
        <dbReference type="ARBA" id="ARBA00021740"/>
    </source>
</evidence>
<comment type="catalytic activity">
    <reaction evidence="1">
        <text>ATP + protein L-histidine = ADP + protein N-phospho-L-histidine.</text>
        <dbReference type="EC" id="2.7.13.3"/>
    </reaction>
</comment>
<dbReference type="InterPro" id="IPR001610">
    <property type="entry name" value="PAC"/>
</dbReference>
<dbReference type="PANTHER" id="PTHR43304:SF1">
    <property type="entry name" value="PAC DOMAIN-CONTAINING PROTEIN"/>
    <property type="match status" value="1"/>
</dbReference>
<dbReference type="EMBL" id="BMIQ01000004">
    <property type="protein sequence ID" value="GGE08471.1"/>
    <property type="molecule type" value="Genomic_DNA"/>
</dbReference>
<dbReference type="Pfam" id="PF08447">
    <property type="entry name" value="PAS_3"/>
    <property type="match status" value="3"/>
</dbReference>
<evidence type="ECO:0000256" key="7">
    <source>
        <dbReference type="ARBA" id="ARBA00022630"/>
    </source>
</evidence>
<evidence type="ECO:0000256" key="6">
    <source>
        <dbReference type="ARBA" id="ARBA00022606"/>
    </source>
</evidence>
<keyword evidence="9" id="KW-0808">Transferase</keyword>
<dbReference type="Proteomes" id="UP000644699">
    <property type="component" value="Unassembled WGS sequence"/>
</dbReference>
<dbReference type="Gene3D" id="3.30.450.20">
    <property type="entry name" value="PAS domain"/>
    <property type="match status" value="3"/>
</dbReference>
<feature type="domain" description="PAC" evidence="16">
    <location>
        <begin position="517"/>
        <end position="570"/>
    </location>
</feature>
<dbReference type="FunFam" id="3.30.450.20:FF:000099">
    <property type="entry name" value="Sensory box sensor histidine kinase"/>
    <property type="match status" value="2"/>
</dbReference>
<evidence type="ECO:0000256" key="14">
    <source>
        <dbReference type="ARBA" id="ARBA00023170"/>
    </source>
</evidence>
<evidence type="ECO:0000256" key="2">
    <source>
        <dbReference type="ARBA" id="ARBA00012438"/>
    </source>
</evidence>
<dbReference type="PROSITE" id="PS50113">
    <property type="entry name" value="PAC"/>
    <property type="match status" value="3"/>
</dbReference>
<dbReference type="PROSITE" id="PS50112">
    <property type="entry name" value="PAS"/>
    <property type="match status" value="3"/>
</dbReference>
<dbReference type="NCBIfam" id="TIGR00229">
    <property type="entry name" value="sensory_box"/>
    <property type="match status" value="3"/>
</dbReference>
<dbReference type="InterPro" id="IPR035965">
    <property type="entry name" value="PAS-like_dom_sf"/>
</dbReference>
<feature type="domain" description="PAS" evidence="15">
    <location>
        <begin position="321"/>
        <end position="396"/>
    </location>
</feature>
<evidence type="ECO:0000256" key="10">
    <source>
        <dbReference type="ARBA" id="ARBA00022741"/>
    </source>
</evidence>
<reference evidence="17" key="1">
    <citation type="journal article" date="2014" name="Int. J. Syst. Evol. Microbiol.">
        <title>Complete genome sequence of Corynebacterium casei LMG S-19264T (=DSM 44701T), isolated from a smear-ripened cheese.</title>
        <authorList>
            <consortium name="US DOE Joint Genome Institute (JGI-PGF)"/>
            <person name="Walter F."/>
            <person name="Albersmeier A."/>
            <person name="Kalinowski J."/>
            <person name="Ruckert C."/>
        </authorList>
    </citation>
    <scope>NUCLEOTIDE SEQUENCE</scope>
    <source>
        <strain evidence="17">CGMCC 1.15367</strain>
    </source>
</reference>
<keyword evidence="12" id="KW-0067">ATP-binding</keyword>